<evidence type="ECO:0000313" key="5">
    <source>
        <dbReference type="EMBL" id="KAF5960478.1"/>
    </source>
</evidence>
<dbReference type="GO" id="GO:0080043">
    <property type="term" value="F:quercetin 3-O-glucosyltransferase activity"/>
    <property type="evidence" value="ECO:0007669"/>
    <property type="project" value="TreeGrafter"/>
</dbReference>
<accession>A0A7J7I8I5</accession>
<dbReference type="CDD" id="cd03784">
    <property type="entry name" value="GT1_Gtf-like"/>
    <property type="match status" value="1"/>
</dbReference>
<dbReference type="AlphaFoldDB" id="A0A7J7I8I5"/>
<keyword evidence="2" id="KW-0808">Transferase</keyword>
<dbReference type="FunFam" id="3.40.50.2000:FF:000527">
    <property type="entry name" value="Uncharacterized protein"/>
    <property type="match status" value="1"/>
</dbReference>
<dbReference type="SUPFAM" id="SSF56784">
    <property type="entry name" value="HAD-like"/>
    <property type="match status" value="1"/>
</dbReference>
<dbReference type="SFLD" id="SFLDG01129">
    <property type="entry name" value="C1.5:_HAD__Beta-PGM__Phosphata"/>
    <property type="match status" value="1"/>
</dbReference>
<dbReference type="InterPro" id="IPR036412">
    <property type="entry name" value="HAD-like_sf"/>
</dbReference>
<dbReference type="PANTHER" id="PTHR11926:SF1365">
    <property type="entry name" value="GLYCOSYLTRANSFERASE"/>
    <property type="match status" value="1"/>
</dbReference>
<dbReference type="SUPFAM" id="SSF53756">
    <property type="entry name" value="UDP-Glycosyltransferase/glycogen phosphorylase"/>
    <property type="match status" value="1"/>
</dbReference>
<evidence type="ECO:0000256" key="2">
    <source>
        <dbReference type="ARBA" id="ARBA00022679"/>
    </source>
</evidence>
<comment type="similarity">
    <text evidence="1">Belongs to the UDP-glycosyltransferase family.</text>
</comment>
<dbReference type="InterPro" id="IPR006439">
    <property type="entry name" value="HAD-SF_hydro_IA"/>
</dbReference>
<dbReference type="Gene3D" id="3.40.50.1000">
    <property type="entry name" value="HAD superfamily/HAD-like"/>
    <property type="match status" value="1"/>
</dbReference>
<dbReference type="PANTHER" id="PTHR11926">
    <property type="entry name" value="GLUCOSYL/GLUCURONOSYL TRANSFERASES"/>
    <property type="match status" value="1"/>
</dbReference>
<dbReference type="InterPro" id="IPR023214">
    <property type="entry name" value="HAD_sf"/>
</dbReference>
<reference evidence="5 6" key="2">
    <citation type="submission" date="2020-07" db="EMBL/GenBank/DDBJ databases">
        <title>Genome assembly of wild tea tree DASZ reveals pedigree and selection history of tea varieties.</title>
        <authorList>
            <person name="Zhang W."/>
        </authorList>
    </citation>
    <scope>NUCLEOTIDE SEQUENCE [LARGE SCALE GENOMIC DNA]</scope>
    <source>
        <strain evidence="6">cv. G240</strain>
        <tissue evidence="5">Leaf</tissue>
    </source>
</reference>
<dbReference type="Gene3D" id="1.10.150.240">
    <property type="entry name" value="Putative phosphatase, domain 2"/>
    <property type="match status" value="1"/>
</dbReference>
<protein>
    <recommendedName>
        <fullName evidence="4">Glycosyltransferase N-terminal domain-containing protein</fullName>
    </recommendedName>
</protein>
<gene>
    <name evidence="5" type="ORF">HYC85_001687</name>
</gene>
<evidence type="ECO:0000256" key="1">
    <source>
        <dbReference type="ARBA" id="ARBA00009995"/>
    </source>
</evidence>
<dbReference type="Pfam" id="PF26168">
    <property type="entry name" value="Glyco_transf_N"/>
    <property type="match status" value="1"/>
</dbReference>
<dbReference type="Proteomes" id="UP000593564">
    <property type="component" value="Unassembled WGS sequence"/>
</dbReference>
<keyword evidence="6" id="KW-1185">Reference proteome</keyword>
<dbReference type="InterPro" id="IPR002213">
    <property type="entry name" value="UDP_glucos_trans"/>
</dbReference>
<dbReference type="NCBIfam" id="TIGR01509">
    <property type="entry name" value="HAD-SF-IA-v3"/>
    <property type="match status" value="1"/>
</dbReference>
<dbReference type="SFLD" id="SFLDS00003">
    <property type="entry name" value="Haloacid_Dehalogenase"/>
    <property type="match status" value="1"/>
</dbReference>
<dbReference type="InterPro" id="IPR023198">
    <property type="entry name" value="PGP-like_dom2"/>
</dbReference>
<organism evidence="5 6">
    <name type="scientific">Camellia sinensis</name>
    <name type="common">Tea plant</name>
    <name type="synonym">Thea sinensis</name>
    <dbReference type="NCBI Taxonomy" id="4442"/>
    <lineage>
        <taxon>Eukaryota</taxon>
        <taxon>Viridiplantae</taxon>
        <taxon>Streptophyta</taxon>
        <taxon>Embryophyta</taxon>
        <taxon>Tracheophyta</taxon>
        <taxon>Spermatophyta</taxon>
        <taxon>Magnoliopsida</taxon>
        <taxon>eudicotyledons</taxon>
        <taxon>Gunneridae</taxon>
        <taxon>Pentapetalae</taxon>
        <taxon>asterids</taxon>
        <taxon>Ericales</taxon>
        <taxon>Theaceae</taxon>
        <taxon>Camellia</taxon>
    </lineage>
</organism>
<dbReference type="InterPro" id="IPR058980">
    <property type="entry name" value="Glyco_transf_N"/>
</dbReference>
<feature type="domain" description="Glycosyltransferase N-terminal" evidence="4">
    <location>
        <begin position="307"/>
        <end position="441"/>
    </location>
</feature>
<dbReference type="GO" id="GO:0080044">
    <property type="term" value="F:quercetin 7-O-glucosyltransferase activity"/>
    <property type="evidence" value="ECO:0007669"/>
    <property type="project" value="TreeGrafter"/>
</dbReference>
<dbReference type="Pfam" id="PF00702">
    <property type="entry name" value="Hydrolase"/>
    <property type="match status" value="1"/>
</dbReference>
<dbReference type="GO" id="GO:0009813">
    <property type="term" value="P:flavonoid biosynthetic process"/>
    <property type="evidence" value="ECO:0007669"/>
    <property type="project" value="UniProtKB-KW"/>
</dbReference>
<keyword evidence="3" id="KW-0284">Flavonoid biosynthesis</keyword>
<proteinExistence type="inferred from homology"/>
<sequence>MATMLLVPPHPPLSSPNSLFSLHPLLRLSPLRSSTTTANTRAVRPLSVSSASSSSSSALQALIFDCDGVILESEHLHRQAYNDAFSHFNVRCPSSPSSSYQPLNWDSHFYDHLQNRIGGGKPKMRWYFKEHGWPSSTISETPPEDDADRAMLIDTLQGKKLAVCSAATKSSVVLCLENLIGIERFKSLDCFLAGDDVKEKKPDPSIYLTAAKKLGLSGKECLVVEDSIIGLQAATSAGMSCVITYTSSTSNQDFKDAIAIYPDLSNQQAMVTALWWVKVAKEMVGVYCLELLCCKMVSELETRKPHVVCVPYPSQGHVTPLMLLAQLLYSRGFHVTFVNTEFNHRRLVRSKGPDSDSVKGLPGFRFETIPDGLPPSDSDATQDVPALCDSVRKNCLVPFIDLLHRLNSTSEVPRVSCIVSDGVMSFAIEAAKEMGIPEVQLWTASACSFMGYLHYRELIRRGIFPFKDENFMSDGTLDTPIDWIPGMRNIRLKDLPSHLRTTNPNAIMFDFMGEEAQNCLKAPAIIFNTFDAFEQEVLEAIVSKFPRIYTIGPLPLLCKHVNDSQVNSLNSSLWKEDSRCLEWLDQREHDSVVYCELWKYYGDDRGTLERICLGPCKQQAPIFMGC</sequence>
<dbReference type="Gene3D" id="3.40.50.2000">
    <property type="entry name" value="Glycogen Phosphorylase B"/>
    <property type="match status" value="1"/>
</dbReference>
<dbReference type="PRINTS" id="PR00413">
    <property type="entry name" value="HADHALOGNASE"/>
</dbReference>
<evidence type="ECO:0000256" key="3">
    <source>
        <dbReference type="ARBA" id="ARBA00023241"/>
    </source>
</evidence>
<comment type="caution">
    <text evidence="5">The sequence shown here is derived from an EMBL/GenBank/DDBJ whole genome shotgun (WGS) entry which is preliminary data.</text>
</comment>
<reference evidence="6" key="1">
    <citation type="journal article" date="2020" name="Nat. Commun.">
        <title>Genome assembly of wild tea tree DASZ reveals pedigree and selection history of tea varieties.</title>
        <authorList>
            <person name="Zhang W."/>
            <person name="Zhang Y."/>
            <person name="Qiu H."/>
            <person name="Guo Y."/>
            <person name="Wan H."/>
            <person name="Zhang X."/>
            <person name="Scossa F."/>
            <person name="Alseekh S."/>
            <person name="Zhang Q."/>
            <person name="Wang P."/>
            <person name="Xu L."/>
            <person name="Schmidt M.H."/>
            <person name="Jia X."/>
            <person name="Li D."/>
            <person name="Zhu A."/>
            <person name="Guo F."/>
            <person name="Chen W."/>
            <person name="Ni D."/>
            <person name="Usadel B."/>
            <person name="Fernie A.R."/>
            <person name="Wen W."/>
        </authorList>
    </citation>
    <scope>NUCLEOTIDE SEQUENCE [LARGE SCALE GENOMIC DNA]</scope>
    <source>
        <strain evidence="6">cv. G240</strain>
    </source>
</reference>
<evidence type="ECO:0000313" key="6">
    <source>
        <dbReference type="Proteomes" id="UP000593564"/>
    </source>
</evidence>
<name>A0A7J7I8I5_CAMSI</name>
<dbReference type="EMBL" id="JACBKZ010000001">
    <property type="protein sequence ID" value="KAF5960478.1"/>
    <property type="molecule type" value="Genomic_DNA"/>
</dbReference>
<evidence type="ECO:0000259" key="4">
    <source>
        <dbReference type="Pfam" id="PF26168"/>
    </source>
</evidence>